<dbReference type="EMBL" id="JACYTQ010000004">
    <property type="protein sequence ID" value="MBD8489843.1"/>
    <property type="molecule type" value="Genomic_DNA"/>
</dbReference>
<comment type="pathway">
    <text evidence="1 6">Carbohydrate biosynthesis; dTDP-L-rhamnose biosynthesis.</text>
</comment>
<evidence type="ECO:0000313" key="9">
    <source>
        <dbReference type="Proteomes" id="UP000647133"/>
    </source>
</evidence>
<evidence type="ECO:0000256" key="5">
    <source>
        <dbReference type="ARBA" id="ARBA00048200"/>
    </source>
</evidence>
<dbReference type="InterPro" id="IPR029903">
    <property type="entry name" value="RmlD-like-bd"/>
</dbReference>
<evidence type="ECO:0000256" key="6">
    <source>
        <dbReference type="RuleBase" id="RU364082"/>
    </source>
</evidence>
<evidence type="ECO:0000313" key="8">
    <source>
        <dbReference type="EMBL" id="MBD8489843.1"/>
    </source>
</evidence>
<evidence type="ECO:0000256" key="3">
    <source>
        <dbReference type="ARBA" id="ARBA00012929"/>
    </source>
</evidence>
<keyword evidence="9" id="KW-1185">Reference proteome</keyword>
<dbReference type="InterPro" id="IPR005913">
    <property type="entry name" value="dTDP_dehydrorham_reduct"/>
</dbReference>
<name>A0ABR9APP7_9BACT</name>
<dbReference type="InterPro" id="IPR036291">
    <property type="entry name" value="NAD(P)-bd_dom_sf"/>
</dbReference>
<comment type="similarity">
    <text evidence="2 6">Belongs to the dTDP-4-dehydrorhamnose reductase family.</text>
</comment>
<dbReference type="PANTHER" id="PTHR10491">
    <property type="entry name" value="DTDP-4-DEHYDRORHAMNOSE REDUCTASE"/>
    <property type="match status" value="1"/>
</dbReference>
<feature type="domain" description="RmlD-like substrate binding" evidence="7">
    <location>
        <begin position="11"/>
        <end position="305"/>
    </location>
</feature>
<dbReference type="Proteomes" id="UP000647133">
    <property type="component" value="Unassembled WGS sequence"/>
</dbReference>
<sequence length="310" mass="34576">MNTQKNNKPSILITGANGLLGQKLVKRLIEKGSFEIIATGRGACRLPESWKDYTYASMDITSQEDVKSVFTKFKPGLVIHGAAMTNVDQCETEKEACYQQNVAAVQHIIKACEQHASYMVHVSTDFIFDGEDGPYDEAAKPNPVNYYGETKLLAEELIQQSNINWGIARTVLVYGISHDMSRSNIVLWVKNSIEQGKDLQLVDDQLRTPTLAEDLAEGCILMAEQKAKGIFNISGEELLTPYDMAIKTADFFKLDKSKINRTNSSTFTQPAKRPLKTGFNIQKAKTQLNYQPKSFNEGIDILAKQLNLAN</sequence>
<evidence type="ECO:0000256" key="2">
    <source>
        <dbReference type="ARBA" id="ARBA00010944"/>
    </source>
</evidence>
<evidence type="ECO:0000259" key="7">
    <source>
        <dbReference type="Pfam" id="PF04321"/>
    </source>
</evidence>
<organism evidence="8 9">
    <name type="scientific">Echinicola arenosa</name>
    <dbReference type="NCBI Taxonomy" id="2774144"/>
    <lineage>
        <taxon>Bacteria</taxon>
        <taxon>Pseudomonadati</taxon>
        <taxon>Bacteroidota</taxon>
        <taxon>Cytophagia</taxon>
        <taxon>Cytophagales</taxon>
        <taxon>Cyclobacteriaceae</taxon>
        <taxon>Echinicola</taxon>
    </lineage>
</organism>
<reference evidence="8 9" key="1">
    <citation type="submission" date="2020-09" db="EMBL/GenBank/DDBJ databases">
        <title>Echinicola sp. CAU 1574 isolated from sand of Sido Beach.</title>
        <authorList>
            <person name="Kim W."/>
        </authorList>
    </citation>
    <scope>NUCLEOTIDE SEQUENCE [LARGE SCALE GENOMIC DNA]</scope>
    <source>
        <strain evidence="8 9">CAU 1574</strain>
    </source>
</reference>
<accession>A0ABR9APP7</accession>
<comment type="caution">
    <text evidence="8">The sequence shown here is derived from an EMBL/GenBank/DDBJ whole genome shotgun (WGS) entry which is preliminary data.</text>
</comment>
<keyword evidence="6" id="KW-0560">Oxidoreductase</keyword>
<evidence type="ECO:0000256" key="1">
    <source>
        <dbReference type="ARBA" id="ARBA00004781"/>
    </source>
</evidence>
<evidence type="ECO:0000256" key="4">
    <source>
        <dbReference type="ARBA" id="ARBA00017099"/>
    </source>
</evidence>
<dbReference type="Gene3D" id="3.40.50.720">
    <property type="entry name" value="NAD(P)-binding Rossmann-like Domain"/>
    <property type="match status" value="1"/>
</dbReference>
<dbReference type="PANTHER" id="PTHR10491:SF4">
    <property type="entry name" value="METHIONINE ADENOSYLTRANSFERASE 2 SUBUNIT BETA"/>
    <property type="match status" value="1"/>
</dbReference>
<comment type="function">
    <text evidence="6">Catalyzes the reduction of dTDP-6-deoxy-L-lyxo-4-hexulose to yield dTDP-L-rhamnose.</text>
</comment>
<dbReference type="Pfam" id="PF04321">
    <property type="entry name" value="RmlD_sub_bind"/>
    <property type="match status" value="1"/>
</dbReference>
<dbReference type="EC" id="1.1.1.133" evidence="3 6"/>
<dbReference type="RefSeq" id="WP_192010726.1">
    <property type="nucleotide sequence ID" value="NZ_JACYTQ010000004.1"/>
</dbReference>
<proteinExistence type="inferred from homology"/>
<comment type="catalytic activity">
    <reaction evidence="5">
        <text>dTDP-beta-L-rhamnose + NADP(+) = dTDP-4-dehydro-beta-L-rhamnose + NADPH + H(+)</text>
        <dbReference type="Rhea" id="RHEA:21796"/>
        <dbReference type="ChEBI" id="CHEBI:15378"/>
        <dbReference type="ChEBI" id="CHEBI:57510"/>
        <dbReference type="ChEBI" id="CHEBI:57783"/>
        <dbReference type="ChEBI" id="CHEBI:58349"/>
        <dbReference type="ChEBI" id="CHEBI:62830"/>
        <dbReference type="EC" id="1.1.1.133"/>
    </reaction>
</comment>
<dbReference type="SUPFAM" id="SSF51735">
    <property type="entry name" value="NAD(P)-binding Rossmann-fold domains"/>
    <property type="match status" value="1"/>
</dbReference>
<keyword evidence="6" id="KW-0521">NADP</keyword>
<protein>
    <recommendedName>
        <fullName evidence="4 6">dTDP-4-dehydrorhamnose reductase</fullName>
        <ecNumber evidence="3 6">1.1.1.133</ecNumber>
    </recommendedName>
</protein>
<dbReference type="CDD" id="cd05254">
    <property type="entry name" value="dTDP_HR_like_SDR_e"/>
    <property type="match status" value="1"/>
</dbReference>
<gene>
    <name evidence="8" type="ORF">IFO69_13880</name>
</gene>